<keyword evidence="3" id="KW-0276">Fatty acid metabolism</keyword>
<evidence type="ECO:0000259" key="4">
    <source>
        <dbReference type="PROSITE" id="PS50968"/>
    </source>
</evidence>
<evidence type="ECO:0000256" key="2">
    <source>
        <dbReference type="ARBA" id="ARBA00023267"/>
    </source>
</evidence>
<dbReference type="Pfam" id="PF00364">
    <property type="entry name" value="Biotin_lipoyl"/>
    <property type="match status" value="1"/>
</dbReference>
<dbReference type="Gene3D" id="2.40.50.100">
    <property type="match status" value="1"/>
</dbReference>
<keyword evidence="6" id="KW-1185">Reference proteome</keyword>
<gene>
    <name evidence="5" type="ORF">VF724_08910</name>
</gene>
<keyword evidence="3" id="KW-0275">Fatty acid biosynthesis</keyword>
<dbReference type="SUPFAM" id="SSF51230">
    <property type="entry name" value="Single hybrid motif"/>
    <property type="match status" value="1"/>
</dbReference>
<dbReference type="PRINTS" id="PR01071">
    <property type="entry name" value="ACOABIOTINCC"/>
</dbReference>
<dbReference type="PANTHER" id="PTHR45266">
    <property type="entry name" value="OXALOACETATE DECARBOXYLASE ALPHA CHAIN"/>
    <property type="match status" value="1"/>
</dbReference>
<comment type="caution">
    <text evidence="5">The sequence shown here is derived from an EMBL/GenBank/DDBJ whole genome shotgun (WGS) entry which is preliminary data.</text>
</comment>
<evidence type="ECO:0000256" key="3">
    <source>
        <dbReference type="RuleBase" id="RU364072"/>
    </source>
</evidence>
<protein>
    <recommendedName>
        <fullName evidence="1 3">Biotin carboxyl carrier protein of acetyl-CoA carboxylase</fullName>
    </recommendedName>
</protein>
<comment type="function">
    <text evidence="3">This protein is a component of the acetyl coenzyme A carboxylase complex; first, biotin carboxylase catalyzes the carboxylation of the carrier protein and then the transcarboxylase transfers the carboxyl group to form malonyl-CoA.</text>
</comment>
<evidence type="ECO:0000256" key="1">
    <source>
        <dbReference type="ARBA" id="ARBA00017562"/>
    </source>
</evidence>
<comment type="pathway">
    <text evidence="3">Lipid metabolism; fatty acid biosynthesis.</text>
</comment>
<dbReference type="PROSITE" id="PS50968">
    <property type="entry name" value="BIOTINYL_LIPOYL"/>
    <property type="match status" value="1"/>
</dbReference>
<feature type="domain" description="Lipoyl-binding" evidence="4">
    <location>
        <begin position="1"/>
        <end position="80"/>
    </location>
</feature>
<dbReference type="Proteomes" id="UP001310386">
    <property type="component" value="Unassembled WGS sequence"/>
</dbReference>
<keyword evidence="2 3" id="KW-0092">Biotin</keyword>
<sequence length="85" mass="9464">MAAEQKIISPIPGVFYRRPSPEEEVYVKEGQSVNAGDTVGLIEVMKNFYEVKAEHNGILQKFLVENEQVINAGEELAVLLSEESI</sequence>
<dbReference type="RefSeq" id="WP_371753900.1">
    <property type="nucleotide sequence ID" value="NZ_JAYJLD010000010.1"/>
</dbReference>
<evidence type="ECO:0000313" key="6">
    <source>
        <dbReference type="Proteomes" id="UP001310386"/>
    </source>
</evidence>
<dbReference type="InterPro" id="IPR050709">
    <property type="entry name" value="Biotin_Carboxyl_Carrier/Decarb"/>
</dbReference>
<dbReference type="InterPro" id="IPR011053">
    <property type="entry name" value="Single_hybrid_motif"/>
</dbReference>
<keyword evidence="3" id="KW-0443">Lipid metabolism</keyword>
<name>A0ABU5ZHS1_9BACL</name>
<dbReference type="CDD" id="cd06850">
    <property type="entry name" value="biotinyl_domain"/>
    <property type="match status" value="1"/>
</dbReference>
<proteinExistence type="predicted"/>
<dbReference type="PANTHER" id="PTHR45266:SF3">
    <property type="entry name" value="OXALOACETATE DECARBOXYLASE ALPHA CHAIN"/>
    <property type="match status" value="1"/>
</dbReference>
<reference evidence="5" key="1">
    <citation type="submission" date="2023-12" db="EMBL/GenBank/DDBJ databases">
        <title>Fervidustalea candida gen. nov., sp. nov., a novel member of the family Paenibacillaceae isolated from a geothermal area.</title>
        <authorList>
            <person name="Li W.-J."/>
            <person name="Jiao J.-Y."/>
            <person name="Chen Y."/>
        </authorList>
    </citation>
    <scope>NUCLEOTIDE SEQUENCE</scope>
    <source>
        <strain evidence="5">SYSU GA230002</strain>
    </source>
</reference>
<dbReference type="NCBIfam" id="NF005457">
    <property type="entry name" value="PRK07051.1"/>
    <property type="match status" value="1"/>
</dbReference>
<dbReference type="InterPro" id="IPR001249">
    <property type="entry name" value="AcCoA_biotinCC"/>
</dbReference>
<dbReference type="InterPro" id="IPR000089">
    <property type="entry name" value="Biotin_lipoyl"/>
</dbReference>
<dbReference type="EMBL" id="JAYJLD010000010">
    <property type="protein sequence ID" value="MEB3101782.1"/>
    <property type="molecule type" value="Genomic_DNA"/>
</dbReference>
<organism evidence="5 6">
    <name type="scientific">Ferviditalea candida</name>
    <dbReference type="NCBI Taxonomy" id="3108399"/>
    <lineage>
        <taxon>Bacteria</taxon>
        <taxon>Bacillati</taxon>
        <taxon>Bacillota</taxon>
        <taxon>Bacilli</taxon>
        <taxon>Bacillales</taxon>
        <taxon>Paenibacillaceae</taxon>
        <taxon>Ferviditalea</taxon>
    </lineage>
</organism>
<keyword evidence="3" id="KW-0444">Lipid biosynthesis</keyword>
<accession>A0ABU5ZHS1</accession>
<evidence type="ECO:0000313" key="5">
    <source>
        <dbReference type="EMBL" id="MEB3101782.1"/>
    </source>
</evidence>